<evidence type="ECO:0000256" key="2">
    <source>
        <dbReference type="ARBA" id="ARBA00009863"/>
    </source>
</evidence>
<evidence type="ECO:0000256" key="6">
    <source>
        <dbReference type="ARBA" id="ARBA00023274"/>
    </source>
</evidence>
<sequence length="450" mass="48423">MLHSAKLSIRCYRAQTPLSRSFSSGLSARAKATKPTAPAKSKGGGFKVRKEEYGGGRKIAVTRVGALSEQLLMGHHLLQAPERQLGLSQLGPDILTSRAIGTTVSLPSGRGTIVGSFGLPRSLESEFSLLSNPTTVIRDVTLSIFEALNIGSKSGTSSQDARIALTGDTGSGKSHLLLQAANYAAADKWIVLYAPKVISWVDSTTPYAYDPRTKTFQQPELAAQILGQFIAANSTILSNIKIPKTVQNERLGTFSEGTPLSNLLSIGQKDQLATEVLGVTLGVLGGQTQYPVLLAIDDFQALFCMSRYRDPQYQLIFAHHLSLPRIILEYATGKRVLTRGAVVGALSTTDPRFLAPLPLKEALGMVQQGAISPYERRNKDIVFYASGIKNLSVPSKMHLGEAASVFDVWVNNNALHTPAKDTLFLSKYVEASGNPRELVRAGLLTTLSTS</sequence>
<organism evidence="9 10">
    <name type="scientific">Rhizoctonia solani</name>
    <dbReference type="NCBI Taxonomy" id="456999"/>
    <lineage>
        <taxon>Eukaryota</taxon>
        <taxon>Fungi</taxon>
        <taxon>Dikarya</taxon>
        <taxon>Basidiomycota</taxon>
        <taxon>Agaricomycotina</taxon>
        <taxon>Agaricomycetes</taxon>
        <taxon>Cantharellales</taxon>
        <taxon>Ceratobasidiaceae</taxon>
        <taxon>Rhizoctonia</taxon>
    </lineage>
</organism>
<evidence type="ECO:0000256" key="7">
    <source>
        <dbReference type="ARBA" id="ARBA00035140"/>
    </source>
</evidence>
<dbReference type="PANTHER" id="PTHR12810:SF0">
    <property type="entry name" value="SMALL RIBOSOMAL SUBUNIT PROTEIN MS29"/>
    <property type="match status" value="1"/>
</dbReference>
<proteinExistence type="inferred from homology"/>
<feature type="region of interest" description="Disordered" evidence="8">
    <location>
        <begin position="23"/>
        <end position="45"/>
    </location>
</feature>
<evidence type="ECO:0000256" key="5">
    <source>
        <dbReference type="ARBA" id="ARBA00023128"/>
    </source>
</evidence>
<name>A0A0K6GHM8_9AGAM</name>
<reference evidence="9 10" key="1">
    <citation type="submission" date="2015-07" db="EMBL/GenBank/DDBJ databases">
        <authorList>
            <person name="Noorani M."/>
        </authorList>
    </citation>
    <scope>NUCLEOTIDE SEQUENCE [LARGE SCALE GENOMIC DNA]</scope>
    <source>
        <strain evidence="9">BBA 69670</strain>
    </source>
</reference>
<evidence type="ECO:0000256" key="4">
    <source>
        <dbReference type="ARBA" id="ARBA00022980"/>
    </source>
</evidence>
<evidence type="ECO:0000313" key="10">
    <source>
        <dbReference type="Proteomes" id="UP000044841"/>
    </source>
</evidence>
<protein>
    <recommendedName>
        <fullName evidence="7">Small ribosomal subunit protein mS29</fullName>
    </recommendedName>
</protein>
<feature type="compositionally biased region" description="Low complexity" evidence="8">
    <location>
        <begin position="27"/>
        <end position="41"/>
    </location>
</feature>
<evidence type="ECO:0000256" key="8">
    <source>
        <dbReference type="SAM" id="MobiDB-lite"/>
    </source>
</evidence>
<gene>
    <name evidence="9" type="ORF">RSOLAG22IIIB_02745</name>
</gene>
<dbReference type="GO" id="GO:0003735">
    <property type="term" value="F:structural constituent of ribosome"/>
    <property type="evidence" value="ECO:0007669"/>
    <property type="project" value="TreeGrafter"/>
</dbReference>
<evidence type="ECO:0000256" key="1">
    <source>
        <dbReference type="ARBA" id="ARBA00004173"/>
    </source>
</evidence>
<dbReference type="InterPro" id="IPR027417">
    <property type="entry name" value="P-loop_NTPase"/>
</dbReference>
<comment type="subcellular location">
    <subcellularLocation>
        <location evidence="1">Mitochondrion</location>
    </subcellularLocation>
</comment>
<keyword evidence="3" id="KW-0809">Transit peptide</keyword>
<dbReference type="SUPFAM" id="SSF52540">
    <property type="entry name" value="P-loop containing nucleoside triphosphate hydrolases"/>
    <property type="match status" value="2"/>
</dbReference>
<dbReference type="PANTHER" id="PTHR12810">
    <property type="entry name" value="MITOCHONDRIAL 28S RIBOSOMAL PROTEIN S29"/>
    <property type="match status" value="1"/>
</dbReference>
<comment type="similarity">
    <text evidence="2">Belongs to the mitochondrion-specific ribosomal protein mS29 family.</text>
</comment>
<keyword evidence="6" id="KW-0687">Ribonucleoprotein</keyword>
<dbReference type="AlphaFoldDB" id="A0A0K6GHM8"/>
<dbReference type="InterPro" id="IPR019368">
    <property type="entry name" value="Ribosomal_mS29"/>
</dbReference>
<keyword evidence="4" id="KW-0689">Ribosomal protein</keyword>
<dbReference type="GO" id="GO:0005763">
    <property type="term" value="C:mitochondrial small ribosomal subunit"/>
    <property type="evidence" value="ECO:0007669"/>
    <property type="project" value="TreeGrafter"/>
</dbReference>
<dbReference type="Pfam" id="PF10236">
    <property type="entry name" value="DAP3"/>
    <property type="match status" value="1"/>
</dbReference>
<accession>A0A0K6GHM8</accession>
<dbReference type="EMBL" id="CYGV01001955">
    <property type="protein sequence ID" value="CUA78127.1"/>
    <property type="molecule type" value="Genomic_DNA"/>
</dbReference>
<evidence type="ECO:0000313" key="9">
    <source>
        <dbReference type="EMBL" id="CUA78127.1"/>
    </source>
</evidence>
<dbReference type="Proteomes" id="UP000044841">
    <property type="component" value="Unassembled WGS sequence"/>
</dbReference>
<keyword evidence="10" id="KW-1185">Reference proteome</keyword>
<keyword evidence="5" id="KW-0496">Mitochondrion</keyword>
<evidence type="ECO:0000256" key="3">
    <source>
        <dbReference type="ARBA" id="ARBA00022946"/>
    </source>
</evidence>